<keyword evidence="2" id="KW-1185">Reference proteome</keyword>
<comment type="caution">
    <text evidence="1">The sequence shown here is derived from an EMBL/GenBank/DDBJ whole genome shotgun (WGS) entry which is preliminary data.</text>
</comment>
<dbReference type="EMBL" id="JAAXPR010000009">
    <property type="protein sequence ID" value="NKZ20457.1"/>
    <property type="molecule type" value="Genomic_DNA"/>
</dbReference>
<sequence length="126" mass="14207">MNGVSTNTGWKGYQAQHIIPAEFTNHPLIQKIGMNFDDASNGIFLPIPDTNVSGLSRHRGYHSTYNTFVKNQLDAIDINQPSSIIQQQIMDLQSQLRTLQQNGLPLYPSQGATVDLWQRSLNRIKK</sequence>
<accession>A0A7X6MXZ6</accession>
<gene>
    <name evidence="1" type="ORF">HF992_06305</name>
</gene>
<dbReference type="InterPro" id="IPR032871">
    <property type="entry name" value="AHH_dom_containing"/>
</dbReference>
<reference evidence="1 2" key="1">
    <citation type="submission" date="2020-04" db="EMBL/GenBank/DDBJ databases">
        <title>MicrobeNet Type strains.</title>
        <authorList>
            <person name="Nicholson A.C."/>
        </authorList>
    </citation>
    <scope>NUCLEOTIDE SEQUENCE [LARGE SCALE GENOMIC DNA]</scope>
    <source>
        <strain evidence="1 2">CCUG 69612</strain>
    </source>
</reference>
<protein>
    <submittedName>
        <fullName evidence="1">Uncharacterized protein</fullName>
    </submittedName>
</protein>
<evidence type="ECO:0000313" key="2">
    <source>
        <dbReference type="Proteomes" id="UP000522720"/>
    </source>
</evidence>
<name>A0A7X6MXZ6_9STRE</name>
<proteinExistence type="predicted"/>
<dbReference type="AlphaFoldDB" id="A0A7X6MXZ6"/>
<dbReference type="Proteomes" id="UP000522720">
    <property type="component" value="Unassembled WGS sequence"/>
</dbReference>
<dbReference type="Pfam" id="PF14412">
    <property type="entry name" value="AHH"/>
    <property type="match status" value="1"/>
</dbReference>
<evidence type="ECO:0000313" key="1">
    <source>
        <dbReference type="EMBL" id="NKZ20457.1"/>
    </source>
</evidence>
<organism evidence="1 2">
    <name type="scientific">Streptococcus ovuberis</name>
    <dbReference type="NCBI Taxonomy" id="1936207"/>
    <lineage>
        <taxon>Bacteria</taxon>
        <taxon>Bacillati</taxon>
        <taxon>Bacillota</taxon>
        <taxon>Bacilli</taxon>
        <taxon>Lactobacillales</taxon>
        <taxon>Streptococcaceae</taxon>
        <taxon>Streptococcus</taxon>
    </lineage>
</organism>